<evidence type="ECO:0000256" key="3">
    <source>
        <dbReference type="ARBA" id="ARBA00022692"/>
    </source>
</evidence>
<dbReference type="InterPro" id="IPR044770">
    <property type="entry name" value="MFS_spinster-like"/>
</dbReference>
<dbReference type="InterPro" id="IPR011701">
    <property type="entry name" value="MFS"/>
</dbReference>
<feature type="domain" description="Major facilitator superfamily (MFS) profile" evidence="8">
    <location>
        <begin position="42"/>
        <end position="477"/>
    </location>
</feature>
<evidence type="ECO:0000259" key="8">
    <source>
        <dbReference type="PROSITE" id="PS50850"/>
    </source>
</evidence>
<dbReference type="SUPFAM" id="SSF103473">
    <property type="entry name" value="MFS general substrate transporter"/>
    <property type="match status" value="1"/>
</dbReference>
<feature type="transmembrane region" description="Helical" evidence="7">
    <location>
        <begin position="362"/>
        <end position="386"/>
    </location>
</feature>
<feature type="transmembrane region" description="Helical" evidence="7">
    <location>
        <begin position="392"/>
        <end position="410"/>
    </location>
</feature>
<dbReference type="EMBL" id="JAODUO010001571">
    <property type="protein sequence ID" value="KAK2161615.1"/>
    <property type="molecule type" value="Genomic_DNA"/>
</dbReference>
<comment type="caution">
    <text evidence="9">The sequence shown here is derived from an EMBL/GenBank/DDBJ whole genome shotgun (WGS) entry which is preliminary data.</text>
</comment>
<feature type="transmembrane region" description="Helical" evidence="7">
    <location>
        <begin position="178"/>
        <end position="199"/>
    </location>
</feature>
<comment type="similarity">
    <text evidence="6">Belongs to the major facilitator superfamily. Spinster (TC 2.A.1.49) family.</text>
</comment>
<evidence type="ECO:0000256" key="2">
    <source>
        <dbReference type="ARBA" id="ARBA00022448"/>
    </source>
</evidence>
<dbReference type="PANTHER" id="PTHR23505">
    <property type="entry name" value="SPINSTER"/>
    <property type="match status" value="1"/>
</dbReference>
<reference evidence="9" key="1">
    <citation type="journal article" date="2023" name="Mol. Biol. Evol.">
        <title>Third-Generation Sequencing Reveals the Adaptive Role of the Epigenome in Three Deep-Sea Polychaetes.</title>
        <authorList>
            <person name="Perez M."/>
            <person name="Aroh O."/>
            <person name="Sun Y."/>
            <person name="Lan Y."/>
            <person name="Juniper S.K."/>
            <person name="Young C.R."/>
            <person name="Angers B."/>
            <person name="Qian P.Y."/>
        </authorList>
    </citation>
    <scope>NUCLEOTIDE SEQUENCE</scope>
    <source>
        <strain evidence="9">R07B-5</strain>
    </source>
</reference>
<organism evidence="9 10">
    <name type="scientific">Ridgeia piscesae</name>
    <name type="common">Tubeworm</name>
    <dbReference type="NCBI Taxonomy" id="27915"/>
    <lineage>
        <taxon>Eukaryota</taxon>
        <taxon>Metazoa</taxon>
        <taxon>Spiralia</taxon>
        <taxon>Lophotrochozoa</taxon>
        <taxon>Annelida</taxon>
        <taxon>Polychaeta</taxon>
        <taxon>Sedentaria</taxon>
        <taxon>Canalipalpata</taxon>
        <taxon>Sabellida</taxon>
        <taxon>Siboglinidae</taxon>
        <taxon>Ridgeia</taxon>
    </lineage>
</organism>
<sequence>MAAESGQDTHRSDDRHPELGSMSLLAARTTDGVTDNTYAVYVLVVLTLTYLVNQCDMFSLIATNDSMAPDIGYGELTCVGLNSSDRQMCLHNTTECDLRDTKALCEWRYVGRGLQYQLLAGPVFTVLFSVSGVPLGLTSELRKFHRKWVLVTCVVLWSLMTSLAGFATQYWHLVVTRVLLGVFSAGCVPFSVSIVARYFSQANRGAALGFYNWGVYLGYSASYLLLATERRLGWRAVYFIAGVPGLVLALLIALTVREPTTPTSTEEKSADDVTTTVAKLRRAAGYFCNPALVLLCIGGAVRNGAGLVWAYNLVIFFDAYHPDTRVEDWMSWLPVVFGSLGAFGGGYISDRISSDTGPSGRLMVLTLCVLLSAPFQVGTLFLAMPWAFLCQIPALLIGEMWIGVCVTLVVDFVPSDLTASAVAIYFFVIMILGGNANLLVPPLADRLSRRVALLFTFPGFYLLAAALFALTMLVIRRQKTRDLCQSTCVVSATVGRDS</sequence>
<keyword evidence="5 7" id="KW-0472">Membrane</keyword>
<dbReference type="Proteomes" id="UP001209878">
    <property type="component" value="Unassembled WGS sequence"/>
</dbReference>
<keyword evidence="4 7" id="KW-1133">Transmembrane helix</keyword>
<feature type="transmembrane region" description="Helical" evidence="7">
    <location>
        <begin position="329"/>
        <end position="350"/>
    </location>
</feature>
<dbReference type="PROSITE" id="PS50850">
    <property type="entry name" value="MFS"/>
    <property type="match status" value="1"/>
</dbReference>
<feature type="transmembrane region" description="Helical" evidence="7">
    <location>
        <begin position="232"/>
        <end position="254"/>
    </location>
</feature>
<evidence type="ECO:0000256" key="6">
    <source>
        <dbReference type="ARBA" id="ARBA00024338"/>
    </source>
</evidence>
<feature type="transmembrane region" description="Helical" evidence="7">
    <location>
        <begin position="452"/>
        <end position="475"/>
    </location>
</feature>
<evidence type="ECO:0000313" key="10">
    <source>
        <dbReference type="Proteomes" id="UP001209878"/>
    </source>
</evidence>
<evidence type="ECO:0000256" key="4">
    <source>
        <dbReference type="ARBA" id="ARBA00022989"/>
    </source>
</evidence>
<evidence type="ECO:0000313" key="9">
    <source>
        <dbReference type="EMBL" id="KAK2161615.1"/>
    </source>
</evidence>
<dbReference type="GO" id="GO:0022857">
    <property type="term" value="F:transmembrane transporter activity"/>
    <property type="evidence" value="ECO:0007669"/>
    <property type="project" value="InterPro"/>
</dbReference>
<dbReference type="InterPro" id="IPR020846">
    <property type="entry name" value="MFS_dom"/>
</dbReference>
<accession>A0AAD9JZI9</accession>
<dbReference type="InterPro" id="IPR036259">
    <property type="entry name" value="MFS_trans_sf"/>
</dbReference>
<evidence type="ECO:0000256" key="7">
    <source>
        <dbReference type="SAM" id="Phobius"/>
    </source>
</evidence>
<gene>
    <name evidence="9" type="ORF">NP493_1572g00009</name>
</gene>
<dbReference type="GO" id="GO:0016020">
    <property type="term" value="C:membrane"/>
    <property type="evidence" value="ECO:0007669"/>
    <property type="project" value="UniProtKB-SubCell"/>
</dbReference>
<evidence type="ECO:0000256" key="1">
    <source>
        <dbReference type="ARBA" id="ARBA00004141"/>
    </source>
</evidence>
<feature type="transmembrane region" description="Helical" evidence="7">
    <location>
        <begin position="149"/>
        <end position="172"/>
    </location>
</feature>
<feature type="transmembrane region" description="Helical" evidence="7">
    <location>
        <begin position="116"/>
        <end position="137"/>
    </location>
</feature>
<feature type="transmembrane region" description="Helical" evidence="7">
    <location>
        <begin position="291"/>
        <end position="317"/>
    </location>
</feature>
<dbReference type="AlphaFoldDB" id="A0AAD9JZI9"/>
<feature type="transmembrane region" description="Helical" evidence="7">
    <location>
        <begin position="422"/>
        <end position="440"/>
    </location>
</feature>
<dbReference type="Gene3D" id="1.20.1250.20">
    <property type="entry name" value="MFS general substrate transporter like domains"/>
    <property type="match status" value="1"/>
</dbReference>
<keyword evidence="2" id="KW-0813">Transport</keyword>
<evidence type="ECO:0000256" key="5">
    <source>
        <dbReference type="ARBA" id="ARBA00023136"/>
    </source>
</evidence>
<name>A0AAD9JZI9_RIDPI</name>
<feature type="transmembrane region" description="Helical" evidence="7">
    <location>
        <begin position="206"/>
        <end position="226"/>
    </location>
</feature>
<dbReference type="PANTHER" id="PTHR23505:SF79">
    <property type="entry name" value="PROTEIN SPINSTER"/>
    <property type="match status" value="1"/>
</dbReference>
<protein>
    <recommendedName>
        <fullName evidence="8">Major facilitator superfamily (MFS) profile domain-containing protein</fullName>
    </recommendedName>
</protein>
<dbReference type="Pfam" id="PF07690">
    <property type="entry name" value="MFS_1"/>
    <property type="match status" value="1"/>
</dbReference>
<keyword evidence="3 7" id="KW-0812">Transmembrane</keyword>
<keyword evidence="10" id="KW-1185">Reference proteome</keyword>
<proteinExistence type="inferred from homology"/>
<comment type="subcellular location">
    <subcellularLocation>
        <location evidence="1">Membrane</location>
        <topology evidence="1">Multi-pass membrane protein</topology>
    </subcellularLocation>
</comment>